<organism evidence="1">
    <name type="scientific">Albugo laibachii Nc14</name>
    <dbReference type="NCBI Taxonomy" id="890382"/>
    <lineage>
        <taxon>Eukaryota</taxon>
        <taxon>Sar</taxon>
        <taxon>Stramenopiles</taxon>
        <taxon>Oomycota</taxon>
        <taxon>Peronosporomycetes</taxon>
        <taxon>Albuginales</taxon>
        <taxon>Albuginaceae</taxon>
        <taxon>Albugo</taxon>
    </lineage>
</organism>
<accession>F0WE40</accession>
<dbReference type="AlphaFoldDB" id="F0WE40"/>
<reference evidence="1" key="1">
    <citation type="journal article" date="2011" name="PLoS Biol.">
        <title>Gene gain and loss during evolution of obligate parasitism in the white rust pathogen of Arabidopsis thaliana.</title>
        <authorList>
            <person name="Kemen E."/>
            <person name="Gardiner A."/>
            <person name="Schultz-Larsen T."/>
            <person name="Kemen A.C."/>
            <person name="Balmuth A.L."/>
            <person name="Robert-Seilaniantz A."/>
            <person name="Bailey K."/>
            <person name="Holub E."/>
            <person name="Studholme D.J."/>
            <person name="Maclean D."/>
            <person name="Jones J.D."/>
        </authorList>
    </citation>
    <scope>NUCLEOTIDE SEQUENCE</scope>
</reference>
<name>F0WE40_9STRA</name>
<sequence length="155" mass="17587">MRVATSLQLNASNILCVWEWFQSLRVVFGCDLRKLSVSVLFVTCLVEDRLGLTRAPSSYCVSVHTKSAFQQNIQPEGVLICPERSLSEAYPVHFDINISVKEVLFPNNSRNPLFRVVGKAEPPDRSHPILLHLPERDRASASTWVKNFSTCFKRL</sequence>
<proteinExistence type="predicted"/>
<protein>
    <submittedName>
        <fullName evidence="1">AlNc14C72G4901 protein</fullName>
    </submittedName>
</protein>
<reference evidence="1" key="2">
    <citation type="submission" date="2011-02" db="EMBL/GenBank/DDBJ databases">
        <authorList>
            <person name="MacLean D."/>
        </authorList>
    </citation>
    <scope>NUCLEOTIDE SEQUENCE</scope>
</reference>
<evidence type="ECO:0000313" key="1">
    <source>
        <dbReference type="EMBL" id="CCA19469.1"/>
    </source>
</evidence>
<gene>
    <name evidence="1" type="primary">AlNc14C72G4901</name>
    <name evidence="1" type="ORF">ALNC14_056120</name>
</gene>
<dbReference type="EMBL" id="FR824117">
    <property type="protein sequence ID" value="CCA19469.1"/>
    <property type="molecule type" value="Genomic_DNA"/>
</dbReference>
<dbReference type="HOGENOM" id="CLU_1698735_0_0_1"/>